<evidence type="ECO:0000256" key="2">
    <source>
        <dbReference type="ARBA" id="ARBA00022723"/>
    </source>
</evidence>
<evidence type="ECO:0000256" key="8">
    <source>
        <dbReference type="PROSITE-ProRule" id="PRU00094"/>
    </source>
</evidence>
<evidence type="ECO:0000259" key="10">
    <source>
        <dbReference type="PROSITE" id="PS50114"/>
    </source>
</evidence>
<proteinExistence type="predicted"/>
<feature type="region of interest" description="Disordered" evidence="9">
    <location>
        <begin position="747"/>
        <end position="776"/>
    </location>
</feature>
<dbReference type="CDD" id="cd00202">
    <property type="entry name" value="ZnF_GATA"/>
    <property type="match status" value="1"/>
</dbReference>
<name>A0A6P8WNL8_DROAB</name>
<dbReference type="InterPro" id="IPR013088">
    <property type="entry name" value="Znf_NHR/GATA"/>
</dbReference>
<evidence type="ECO:0000256" key="1">
    <source>
        <dbReference type="ARBA" id="ARBA00004123"/>
    </source>
</evidence>
<feature type="region of interest" description="Disordered" evidence="9">
    <location>
        <begin position="94"/>
        <end position="197"/>
    </location>
</feature>
<keyword evidence="4" id="KW-0862">Zinc</keyword>
<keyword evidence="3 8" id="KW-0863">Zinc-finger</keyword>
<dbReference type="Pfam" id="PF07776">
    <property type="entry name" value="zf-AD"/>
    <property type="match status" value="1"/>
</dbReference>
<evidence type="ECO:0000256" key="3">
    <source>
        <dbReference type="ARBA" id="ARBA00022771"/>
    </source>
</evidence>
<feature type="domain" description="GATA-type" evidence="10">
    <location>
        <begin position="770"/>
        <end position="823"/>
    </location>
</feature>
<evidence type="ECO:0000256" key="5">
    <source>
        <dbReference type="ARBA" id="ARBA00023015"/>
    </source>
</evidence>
<evidence type="ECO:0000256" key="6">
    <source>
        <dbReference type="ARBA" id="ARBA00023163"/>
    </source>
</evidence>
<gene>
    <name evidence="12" type="primary">LOC117564762</name>
</gene>
<dbReference type="Gene3D" id="3.40.1800.20">
    <property type="match status" value="1"/>
</dbReference>
<dbReference type="InterPro" id="IPR000679">
    <property type="entry name" value="Znf_GATA"/>
</dbReference>
<dbReference type="InterPro" id="IPR039355">
    <property type="entry name" value="Transcription_factor_GATA"/>
</dbReference>
<feature type="compositionally biased region" description="Low complexity" evidence="9">
    <location>
        <begin position="153"/>
        <end position="174"/>
    </location>
</feature>
<dbReference type="RefSeq" id="XP_034099550.2">
    <property type="nucleotide sequence ID" value="XM_034243659.2"/>
</dbReference>
<evidence type="ECO:0000256" key="7">
    <source>
        <dbReference type="ARBA" id="ARBA00023242"/>
    </source>
</evidence>
<feature type="region of interest" description="Disordered" evidence="9">
    <location>
        <begin position="815"/>
        <end position="838"/>
    </location>
</feature>
<feature type="compositionally biased region" description="Polar residues" evidence="9">
    <location>
        <begin position="175"/>
        <end position="191"/>
    </location>
</feature>
<dbReference type="GO" id="GO:0000122">
    <property type="term" value="P:negative regulation of transcription by RNA polymerase II"/>
    <property type="evidence" value="ECO:0007669"/>
    <property type="project" value="TreeGrafter"/>
</dbReference>
<protein>
    <submittedName>
        <fullName evidence="12">Uncharacterized protein LOC117564762 isoform X1</fullName>
    </submittedName>
</protein>
<dbReference type="GO" id="GO:0045165">
    <property type="term" value="P:cell fate commitment"/>
    <property type="evidence" value="ECO:0007669"/>
    <property type="project" value="TreeGrafter"/>
</dbReference>
<dbReference type="OrthoDB" id="2162994at2759"/>
<evidence type="ECO:0000313" key="12">
    <source>
        <dbReference type="RefSeq" id="XP_034099550.2"/>
    </source>
</evidence>
<keyword evidence="2" id="KW-0479">Metal-binding</keyword>
<sequence length="941" mass="103808">MYNVPHKYRQVCRLCLTLVNECDIPDLQIYNPSSCTSETSTTGLQEPENETVGTSQLNATNPCNINAANKCVCNNALDPNNTCCCDGDDNELSAAEKSSSSSNTNNSLHIKNNYNTPSVPSSSSSSSSAANPPCTTTTNDNNNINYARRMLQTPSSTSPPTTSALKFPTTTAATQHPQQEVRNSETTNNPIGDQEKEQHFKVKQQQQQHVGLFHDIGENTSSNENYNQEHKDDSSPHITIQIFNCLSIKPLPNDGFPSIVCLECRIKLESFWKFRNMALNSHVALREFLAISDSEHLDTNELEMKLDEILKSTSEAIAATALTELSKSSKTRYSQRQPKLDGVTLVNAKEIIERQIESNIRDMQQAPLLYSNLFESPSLSSQTTSSSSNAIIEHREPILNPDTNKIMTPRTAIKTEKYFELDNGTAIQSKDAKEVEQYKNLQQQLETAAVLMDISKKIVISPPCSNPQSPCLSALSAETSIKSSVIKSKRPSIDNEMLHDTVEIDLSVKKKKNDYEFAATSTSTSTSRNFGQQPPPPPPPPILDVHVNAPLRGSCDGDLKNYSITINDVGGSSIYQLNTKTPQQQQTKLNTESIATCLSDSEDSSDSNKLEMDIASAMNDRKTPESVNSDHATDAATTQLWQALARSAAKNKDESRATQLIRSMMTNTFVFPAPSAIALTKVPEEPLPLLKDMSESQSSVVKICRRKQSFPTKTDCIESPDIKVTDTYVRSEGVSNTLTEGIKDKKSIKCNSSSNSGSSSSSSNALSTTSQKDMSCSNCGTLTTTIWRRSVRGEMVCNACGLYFKLHGVNRPHSMRRDTIHTRRRRPKECEKSKKRNRQLPCNSAADFETHNMNSFIDHKKLDLSISQETLSISDQVFNKYKTDLSETGGGAAATLKDVILKRKKSQSLPEFNDTCEGEELSVPLNLVSSENNAKLTYNAK</sequence>
<dbReference type="SMART" id="SM00401">
    <property type="entry name" value="ZnF_GATA"/>
    <property type="match status" value="1"/>
</dbReference>
<dbReference type="PANTHER" id="PTHR10071">
    <property type="entry name" value="TRANSCRIPTION FACTOR GATA FAMILY MEMBER"/>
    <property type="match status" value="1"/>
</dbReference>
<dbReference type="GO" id="GO:0000978">
    <property type="term" value="F:RNA polymerase II cis-regulatory region sequence-specific DNA binding"/>
    <property type="evidence" value="ECO:0007669"/>
    <property type="project" value="TreeGrafter"/>
</dbReference>
<dbReference type="SMART" id="SM00868">
    <property type="entry name" value="zf-AD"/>
    <property type="match status" value="1"/>
</dbReference>
<dbReference type="GeneID" id="117564762"/>
<dbReference type="PROSITE" id="PS50114">
    <property type="entry name" value="GATA_ZN_FINGER_2"/>
    <property type="match status" value="1"/>
</dbReference>
<dbReference type="FunFam" id="3.30.50.10:FF:000002">
    <property type="entry name" value="Gata transcription factor gatad"/>
    <property type="match status" value="1"/>
</dbReference>
<feature type="compositionally biased region" description="Basic residues" evidence="9">
    <location>
        <begin position="822"/>
        <end position="838"/>
    </location>
</feature>
<keyword evidence="5" id="KW-0805">Transcription regulation</keyword>
<keyword evidence="7" id="KW-0539">Nucleus</keyword>
<feature type="compositionally biased region" description="Low complexity" evidence="9">
    <location>
        <begin position="98"/>
        <end position="145"/>
    </location>
</feature>
<evidence type="ECO:0000256" key="4">
    <source>
        <dbReference type="ARBA" id="ARBA00022833"/>
    </source>
</evidence>
<dbReference type="Pfam" id="PF00320">
    <property type="entry name" value="GATA"/>
    <property type="match status" value="1"/>
</dbReference>
<dbReference type="PRINTS" id="PR00619">
    <property type="entry name" value="GATAZNFINGER"/>
</dbReference>
<dbReference type="SUPFAM" id="SSF57716">
    <property type="entry name" value="Glucocorticoid receptor-like (DNA-binding domain)"/>
    <property type="match status" value="2"/>
</dbReference>
<dbReference type="CTD" id="34395"/>
<comment type="subcellular location">
    <subcellularLocation>
        <location evidence="1">Nucleus</location>
    </subcellularLocation>
</comment>
<dbReference type="AlphaFoldDB" id="A0A6P8WNL8"/>
<dbReference type="Gene3D" id="3.30.50.10">
    <property type="entry name" value="Erythroid Transcription Factor GATA-1, subunit A"/>
    <property type="match status" value="1"/>
</dbReference>
<keyword evidence="6" id="KW-0804">Transcription</keyword>
<feature type="compositionally biased region" description="Polar residues" evidence="9">
    <location>
        <begin position="765"/>
        <end position="776"/>
    </location>
</feature>
<accession>A0A6P8WNL8</accession>
<dbReference type="InterPro" id="IPR012934">
    <property type="entry name" value="Znf_AD"/>
</dbReference>
<feature type="region of interest" description="Disordered" evidence="9">
    <location>
        <begin position="518"/>
        <end position="539"/>
    </location>
</feature>
<organism evidence="11 12">
    <name type="scientific">Drosophila albomicans</name>
    <name type="common">Fruit fly</name>
    <dbReference type="NCBI Taxonomy" id="7291"/>
    <lineage>
        <taxon>Eukaryota</taxon>
        <taxon>Metazoa</taxon>
        <taxon>Ecdysozoa</taxon>
        <taxon>Arthropoda</taxon>
        <taxon>Hexapoda</taxon>
        <taxon>Insecta</taxon>
        <taxon>Pterygota</taxon>
        <taxon>Neoptera</taxon>
        <taxon>Endopterygota</taxon>
        <taxon>Diptera</taxon>
        <taxon>Brachycera</taxon>
        <taxon>Muscomorpha</taxon>
        <taxon>Ephydroidea</taxon>
        <taxon>Drosophilidae</taxon>
        <taxon>Drosophila</taxon>
    </lineage>
</organism>
<dbReference type="GO" id="GO:0000981">
    <property type="term" value="F:DNA-binding transcription factor activity, RNA polymerase II-specific"/>
    <property type="evidence" value="ECO:0007669"/>
    <property type="project" value="TreeGrafter"/>
</dbReference>
<dbReference type="GO" id="GO:0005634">
    <property type="term" value="C:nucleus"/>
    <property type="evidence" value="ECO:0007669"/>
    <property type="project" value="UniProtKB-SubCell"/>
</dbReference>
<dbReference type="PANTHER" id="PTHR10071:SF281">
    <property type="entry name" value="BOX A-BINDING FACTOR-RELATED"/>
    <property type="match status" value="1"/>
</dbReference>
<dbReference type="PROSITE" id="PS00344">
    <property type="entry name" value="GATA_ZN_FINGER_1"/>
    <property type="match status" value="1"/>
</dbReference>
<dbReference type="GO" id="GO:0045944">
    <property type="term" value="P:positive regulation of transcription by RNA polymerase II"/>
    <property type="evidence" value="ECO:0007669"/>
    <property type="project" value="TreeGrafter"/>
</dbReference>
<keyword evidence="11" id="KW-1185">Reference proteome</keyword>
<reference evidence="12" key="1">
    <citation type="submission" date="2025-08" db="UniProtKB">
        <authorList>
            <consortium name="RefSeq"/>
        </authorList>
    </citation>
    <scope>IDENTIFICATION</scope>
    <source>
        <strain evidence="12">15112-1751.03</strain>
        <tissue evidence="12">Whole Adult</tissue>
    </source>
</reference>
<dbReference type="GO" id="GO:0008270">
    <property type="term" value="F:zinc ion binding"/>
    <property type="evidence" value="ECO:0007669"/>
    <property type="project" value="UniProtKB-KW"/>
</dbReference>
<feature type="compositionally biased region" description="Low complexity" evidence="9">
    <location>
        <begin position="751"/>
        <end position="764"/>
    </location>
</feature>
<evidence type="ECO:0000256" key="9">
    <source>
        <dbReference type="SAM" id="MobiDB-lite"/>
    </source>
</evidence>
<dbReference type="Proteomes" id="UP000515160">
    <property type="component" value="Chromosome 2L"/>
</dbReference>
<evidence type="ECO:0000313" key="11">
    <source>
        <dbReference type="Proteomes" id="UP000515160"/>
    </source>
</evidence>